<reference evidence="2" key="2">
    <citation type="submission" date="2019-04" db="EMBL/GenBank/DDBJ databases">
        <title>Unravelling the molecular evolution of spider venoms.</title>
        <authorList>
            <person name="Pineda S."/>
        </authorList>
    </citation>
    <scope>NUCLEOTIDE SEQUENCE</scope>
</reference>
<accession>A0A482Z763</accession>
<dbReference type="AlphaFoldDB" id="A0A482Z763"/>
<sequence length="74" mass="8243">MYGFSESPTMKFTTSLFAFFTLVIISQALEGHDMDSLEVEVAEMQSVEMEDAMPVVESEQARAGCPPYRLCGKK</sequence>
<feature type="chain" id="PRO_5019745562" evidence="1">
    <location>
        <begin position="29"/>
        <end position="74"/>
    </location>
</feature>
<protein>
    <submittedName>
        <fullName evidence="2">U4-Austrotoxin-Ht1a_1</fullName>
    </submittedName>
</protein>
<reference evidence="2" key="1">
    <citation type="submission" date="2017-03" db="EMBL/GenBank/DDBJ databases">
        <authorList>
            <person name="QRISCLOUD D."/>
        </authorList>
    </citation>
    <scope>NUCLEOTIDE SEQUENCE</scope>
</reference>
<evidence type="ECO:0000313" key="2">
    <source>
        <dbReference type="EMBL" id="SMD29377.1"/>
    </source>
</evidence>
<name>A0A482Z763_9ARAC</name>
<evidence type="ECO:0000256" key="1">
    <source>
        <dbReference type="SAM" id="SignalP"/>
    </source>
</evidence>
<organism evidence="2">
    <name type="scientific">Hickmania troglodytes</name>
    <dbReference type="NCBI Taxonomy" id="489260"/>
    <lineage>
        <taxon>Eukaryota</taxon>
        <taxon>Metazoa</taxon>
        <taxon>Ecdysozoa</taxon>
        <taxon>Arthropoda</taxon>
        <taxon>Chelicerata</taxon>
        <taxon>Arachnida</taxon>
        <taxon>Araneae</taxon>
        <taxon>Araneomorphae</taxon>
        <taxon>Austrochilidae</taxon>
        <taxon>Hickmania</taxon>
    </lineage>
</organism>
<keyword evidence="1" id="KW-0732">Signal</keyword>
<dbReference type="EMBL" id="HAGM01000291">
    <property type="protein sequence ID" value="SMD29377.1"/>
    <property type="molecule type" value="Transcribed_RNA"/>
</dbReference>
<proteinExistence type="predicted"/>
<feature type="signal peptide" evidence="1">
    <location>
        <begin position="1"/>
        <end position="28"/>
    </location>
</feature>